<keyword evidence="2" id="KW-1185">Reference proteome</keyword>
<gene>
    <name evidence="1" type="ORF">VP01_2731g3</name>
</gene>
<dbReference type="OrthoDB" id="2498125at2759"/>
<evidence type="ECO:0000313" key="2">
    <source>
        <dbReference type="Proteomes" id="UP000037035"/>
    </source>
</evidence>
<accession>A0A0L6V3A1</accession>
<dbReference type="AlphaFoldDB" id="A0A0L6V3A1"/>
<reference evidence="1 2" key="1">
    <citation type="submission" date="2015-08" db="EMBL/GenBank/DDBJ databases">
        <title>Next Generation Sequencing and Analysis of the Genome of Puccinia sorghi L Schw, the Causal Agent of Maize Common Rust.</title>
        <authorList>
            <person name="Rochi L."/>
            <person name="Burguener G."/>
            <person name="Darino M."/>
            <person name="Turjanski A."/>
            <person name="Kreff E."/>
            <person name="Dieguez M.J."/>
            <person name="Sacco F."/>
        </authorList>
    </citation>
    <scope>NUCLEOTIDE SEQUENCE [LARGE SCALE GENOMIC DNA]</scope>
    <source>
        <strain evidence="1 2">RO10H11247</strain>
    </source>
</reference>
<name>A0A0L6V3A1_9BASI</name>
<organism evidence="1 2">
    <name type="scientific">Puccinia sorghi</name>
    <dbReference type="NCBI Taxonomy" id="27349"/>
    <lineage>
        <taxon>Eukaryota</taxon>
        <taxon>Fungi</taxon>
        <taxon>Dikarya</taxon>
        <taxon>Basidiomycota</taxon>
        <taxon>Pucciniomycotina</taxon>
        <taxon>Pucciniomycetes</taxon>
        <taxon>Pucciniales</taxon>
        <taxon>Pucciniaceae</taxon>
        <taxon>Puccinia</taxon>
    </lineage>
</organism>
<comment type="caution">
    <text evidence="1">The sequence shown here is derived from an EMBL/GenBank/DDBJ whole genome shotgun (WGS) entry which is preliminary data.</text>
</comment>
<evidence type="ECO:0000313" key="1">
    <source>
        <dbReference type="EMBL" id="KNZ55236.1"/>
    </source>
</evidence>
<sequence>MMPESNLVFPSFQDLIQENFPNGKKGVHAMKNSKLSQSQIPQIKFEDSNLVRTHKAGMVKFTHDMKTELLHQPNQKSATNLLEMASLLKEKFNLTMSTQAISNIIHNMDILWQKSTTYWCHGTIPRIWSNKIFFGV</sequence>
<proteinExistence type="predicted"/>
<dbReference type="Proteomes" id="UP000037035">
    <property type="component" value="Unassembled WGS sequence"/>
</dbReference>
<dbReference type="EMBL" id="LAVV01007648">
    <property type="protein sequence ID" value="KNZ55236.1"/>
    <property type="molecule type" value="Genomic_DNA"/>
</dbReference>
<protein>
    <submittedName>
        <fullName evidence="1">Uncharacterized protein</fullName>
    </submittedName>
</protein>
<dbReference type="VEuPathDB" id="FungiDB:VP01_2731g3"/>